<evidence type="ECO:0000256" key="1">
    <source>
        <dbReference type="ARBA" id="ARBA00008779"/>
    </source>
</evidence>
<keyword evidence="2" id="KW-0479">Metal-binding</keyword>
<reference evidence="6 7" key="1">
    <citation type="submission" date="2019-07" db="EMBL/GenBank/DDBJ databases">
        <authorList>
            <person name="Kim J."/>
        </authorList>
    </citation>
    <scope>NUCLEOTIDE SEQUENCE [LARGE SCALE GENOMIC DNA]</scope>
    <source>
        <strain evidence="6 7">JC52</strain>
    </source>
</reference>
<evidence type="ECO:0000313" key="6">
    <source>
        <dbReference type="EMBL" id="TVY11403.1"/>
    </source>
</evidence>
<dbReference type="Proteomes" id="UP000317036">
    <property type="component" value="Unassembled WGS sequence"/>
</dbReference>
<dbReference type="EMBL" id="VNJI01000003">
    <property type="protein sequence ID" value="TVY11403.1"/>
    <property type="molecule type" value="Genomic_DNA"/>
</dbReference>
<feature type="domain" description="Sulfatase N-terminal" evidence="5">
    <location>
        <begin position="7"/>
        <end position="358"/>
    </location>
</feature>
<comment type="similarity">
    <text evidence="1">Belongs to the sulfatase family.</text>
</comment>
<accession>A0A559KGY6</accession>
<keyword evidence="4" id="KW-0106">Calcium</keyword>
<keyword evidence="6" id="KW-0808">Transferase</keyword>
<dbReference type="OrthoDB" id="9762324at2"/>
<evidence type="ECO:0000313" key="7">
    <source>
        <dbReference type="Proteomes" id="UP000317036"/>
    </source>
</evidence>
<dbReference type="SUPFAM" id="SSF53649">
    <property type="entry name" value="Alkaline phosphatase-like"/>
    <property type="match status" value="1"/>
</dbReference>
<sequence>MSDKKTNILFIMADQHRYDCLGAYGNKDIQTPNLDGLAQDGVTYENHFCNAPSCTPSRYSSLTGLYPHQHLGWSNLCTVQPGLDTYPKALKRAGYTTKAIGKMHLTPTYQDVGFMSMELAEQNGDGRFEDDYHRYLQERDLVDHVDLLDQVNEYRVQAYSHYWESRGAMVSDLPEEHHSTAWIGRKGLQEVQEWKDEGNLLFLSFVKPHHPFDPPAPWSDMYAPEGLSLLPGWKESCIARDLQMHPGFFPHEQLTEEQLRQCMAYYYASISHIDHYIGQILQLLKDKGLYDNTLIIYTSDHGEYMGFHHLLLKQNYMYDPLVKVPLIVKYPGQSMAGERNAELSSSIDIGITLIQAAGLQPGVDMPGRSLAGSGDQRDFVFAENARGNQYMVRSREYKLILCKDDVKSVFFDLRNDPLEFNNLYGDPMYQEEIVRHRNALQQMILFDAPSPVFLFEDAKRIDTPNAALKEDFKINFANWVRRKMEL</sequence>
<evidence type="ECO:0000256" key="2">
    <source>
        <dbReference type="ARBA" id="ARBA00022723"/>
    </source>
</evidence>
<evidence type="ECO:0000259" key="5">
    <source>
        <dbReference type="Pfam" id="PF00884"/>
    </source>
</evidence>
<dbReference type="Gene3D" id="3.40.720.10">
    <property type="entry name" value="Alkaline Phosphatase, subunit A"/>
    <property type="match status" value="1"/>
</dbReference>
<dbReference type="PROSITE" id="PS00149">
    <property type="entry name" value="SULFATASE_2"/>
    <property type="match status" value="1"/>
</dbReference>
<gene>
    <name evidence="6" type="ORF">FPZ49_04025</name>
</gene>
<dbReference type="GO" id="GO:0004065">
    <property type="term" value="F:arylsulfatase activity"/>
    <property type="evidence" value="ECO:0007669"/>
    <property type="project" value="TreeGrafter"/>
</dbReference>
<dbReference type="InterPro" id="IPR017850">
    <property type="entry name" value="Alkaline_phosphatase_core_sf"/>
</dbReference>
<dbReference type="RefSeq" id="WP_144843527.1">
    <property type="nucleotide sequence ID" value="NZ_VNJI01000003.1"/>
</dbReference>
<keyword evidence="3 6" id="KW-0378">Hydrolase</keyword>
<name>A0A559KGY6_9BACL</name>
<dbReference type="InterPro" id="IPR024607">
    <property type="entry name" value="Sulfatase_CS"/>
</dbReference>
<evidence type="ECO:0000256" key="3">
    <source>
        <dbReference type="ARBA" id="ARBA00022801"/>
    </source>
</evidence>
<dbReference type="AlphaFoldDB" id="A0A559KGY6"/>
<organism evidence="6 7">
    <name type="scientific">Paenibacillus cremeus</name>
    <dbReference type="NCBI Taxonomy" id="2163881"/>
    <lineage>
        <taxon>Bacteria</taxon>
        <taxon>Bacillati</taxon>
        <taxon>Bacillota</taxon>
        <taxon>Bacilli</taxon>
        <taxon>Bacillales</taxon>
        <taxon>Paenibacillaceae</taxon>
        <taxon>Paenibacillus</taxon>
    </lineage>
</organism>
<dbReference type="GO" id="GO:0016740">
    <property type="term" value="F:transferase activity"/>
    <property type="evidence" value="ECO:0007669"/>
    <property type="project" value="UniProtKB-KW"/>
</dbReference>
<evidence type="ECO:0000256" key="4">
    <source>
        <dbReference type="ARBA" id="ARBA00022837"/>
    </source>
</evidence>
<proteinExistence type="inferred from homology"/>
<dbReference type="GO" id="GO:0046872">
    <property type="term" value="F:metal ion binding"/>
    <property type="evidence" value="ECO:0007669"/>
    <property type="project" value="UniProtKB-KW"/>
</dbReference>
<dbReference type="PANTHER" id="PTHR42693">
    <property type="entry name" value="ARYLSULFATASE FAMILY MEMBER"/>
    <property type="match status" value="1"/>
</dbReference>
<dbReference type="InterPro" id="IPR050738">
    <property type="entry name" value="Sulfatase"/>
</dbReference>
<comment type="caution">
    <text evidence="6">The sequence shown here is derived from an EMBL/GenBank/DDBJ whole genome shotgun (WGS) entry which is preliminary data.</text>
</comment>
<dbReference type="InterPro" id="IPR000917">
    <property type="entry name" value="Sulfatase_N"/>
</dbReference>
<keyword evidence="7" id="KW-1185">Reference proteome</keyword>
<dbReference type="Pfam" id="PF00884">
    <property type="entry name" value="Sulfatase"/>
    <property type="match status" value="1"/>
</dbReference>
<dbReference type="PANTHER" id="PTHR42693:SF53">
    <property type="entry name" value="ENDO-4-O-SULFATASE"/>
    <property type="match status" value="1"/>
</dbReference>
<protein>
    <submittedName>
        <fullName evidence="6">Sulfatase-like hydrolase/transferase</fullName>
    </submittedName>
</protein>